<dbReference type="Proteomes" id="UP000504612">
    <property type="component" value="Unplaced"/>
</dbReference>
<dbReference type="SUPFAM" id="SSF52058">
    <property type="entry name" value="L domain-like"/>
    <property type="match status" value="1"/>
</dbReference>
<name>A0A6J1W182_9SAUR</name>
<organism evidence="6 7">
    <name type="scientific">Notechis scutatus</name>
    <name type="common">mainland tiger snake</name>
    <dbReference type="NCBI Taxonomy" id="8663"/>
    <lineage>
        <taxon>Eukaryota</taxon>
        <taxon>Metazoa</taxon>
        <taxon>Chordata</taxon>
        <taxon>Craniata</taxon>
        <taxon>Vertebrata</taxon>
        <taxon>Euteleostomi</taxon>
        <taxon>Lepidosauria</taxon>
        <taxon>Squamata</taxon>
        <taxon>Bifurcata</taxon>
        <taxon>Unidentata</taxon>
        <taxon>Episquamata</taxon>
        <taxon>Toxicofera</taxon>
        <taxon>Serpentes</taxon>
        <taxon>Colubroidea</taxon>
        <taxon>Elapidae</taxon>
        <taxon>Hydrophiinae</taxon>
        <taxon>Notechis</taxon>
    </lineage>
</organism>
<gene>
    <name evidence="7" type="primary">LOC113430916</name>
</gene>
<dbReference type="GO" id="GO:0005737">
    <property type="term" value="C:cytoplasm"/>
    <property type="evidence" value="ECO:0007669"/>
    <property type="project" value="UniProtKB-SubCell"/>
</dbReference>
<reference evidence="7" key="1">
    <citation type="submission" date="2025-08" db="UniProtKB">
        <authorList>
            <consortium name="RefSeq"/>
        </authorList>
    </citation>
    <scope>IDENTIFICATION</scope>
</reference>
<dbReference type="AlphaFoldDB" id="A0A6J1W182"/>
<evidence type="ECO:0000256" key="3">
    <source>
        <dbReference type="ARBA" id="ARBA00022614"/>
    </source>
</evidence>
<dbReference type="PROSITE" id="PS51450">
    <property type="entry name" value="LRR"/>
    <property type="match status" value="1"/>
</dbReference>
<evidence type="ECO:0000256" key="2">
    <source>
        <dbReference type="ARBA" id="ARBA00022490"/>
    </source>
</evidence>
<evidence type="ECO:0000313" key="6">
    <source>
        <dbReference type="Proteomes" id="UP000504612"/>
    </source>
</evidence>
<dbReference type="GeneID" id="113430916"/>
<evidence type="ECO:0000256" key="5">
    <source>
        <dbReference type="SAM" id="MobiDB-lite"/>
    </source>
</evidence>
<sequence length="118" mass="13620">MTAKRSSRNCLRFPALEVLLLDDNQLSDSTVFLSLANLRRLKQLNLDKNGIKEVPYLHYLGQDHFSIHPLSAKSGIREGLRCRKKSPQKSHQDRSPRLNQQYSYIITQNTQDPDKTGR</sequence>
<feature type="region of interest" description="Disordered" evidence="5">
    <location>
        <begin position="78"/>
        <end position="118"/>
    </location>
</feature>
<keyword evidence="6" id="KW-1185">Reference proteome</keyword>
<dbReference type="KEGG" id="nss:113430916"/>
<dbReference type="InterPro" id="IPR001611">
    <property type="entry name" value="Leu-rich_rpt"/>
</dbReference>
<dbReference type="PANTHER" id="PTHR22710:SF2">
    <property type="entry name" value="X-RAY RADIATION RESISTANCE-ASSOCIATED PROTEIN 1"/>
    <property type="match status" value="1"/>
</dbReference>
<feature type="compositionally biased region" description="Polar residues" evidence="5">
    <location>
        <begin position="97"/>
        <end position="111"/>
    </location>
</feature>
<protein>
    <submittedName>
        <fullName evidence="7">X-ray radiation resistance-associated protein 1-like</fullName>
    </submittedName>
</protein>
<evidence type="ECO:0000256" key="1">
    <source>
        <dbReference type="ARBA" id="ARBA00004496"/>
    </source>
</evidence>
<keyword evidence="3" id="KW-0433">Leucine-rich repeat</keyword>
<dbReference type="PANTHER" id="PTHR22710">
    <property type="entry name" value="X-RAY RADIATION RESISTANCE ASSOCIATED PROTEIN 1 XRRA1"/>
    <property type="match status" value="1"/>
</dbReference>
<dbReference type="Gene3D" id="3.80.10.10">
    <property type="entry name" value="Ribonuclease Inhibitor"/>
    <property type="match status" value="1"/>
</dbReference>
<dbReference type="RefSeq" id="XP_026549097.1">
    <property type="nucleotide sequence ID" value="XM_026693312.1"/>
</dbReference>
<dbReference type="GO" id="GO:0005634">
    <property type="term" value="C:nucleus"/>
    <property type="evidence" value="ECO:0007669"/>
    <property type="project" value="TreeGrafter"/>
</dbReference>
<comment type="subcellular location">
    <subcellularLocation>
        <location evidence="1">Cytoplasm</location>
    </subcellularLocation>
</comment>
<evidence type="ECO:0000313" key="7">
    <source>
        <dbReference type="RefSeq" id="XP_026549097.1"/>
    </source>
</evidence>
<keyword evidence="4" id="KW-0677">Repeat</keyword>
<proteinExistence type="predicted"/>
<evidence type="ECO:0000256" key="4">
    <source>
        <dbReference type="ARBA" id="ARBA00022737"/>
    </source>
</evidence>
<dbReference type="InterPro" id="IPR032675">
    <property type="entry name" value="LRR_dom_sf"/>
</dbReference>
<keyword evidence="2" id="KW-0963">Cytoplasm</keyword>
<accession>A0A6J1W182</accession>